<protein>
    <submittedName>
        <fullName evidence="1">Uncharacterized protein</fullName>
    </submittedName>
</protein>
<name>A0A7R7WZM4_ASPKA</name>
<reference evidence="1" key="2">
    <citation type="submission" date="2021-02" db="EMBL/GenBank/DDBJ databases">
        <title>Aspergillus luchuensis mut. kawachii IFO 4304 genome sequence.</title>
        <authorList>
            <person name="Mori K."/>
            <person name="Kadooka C."/>
            <person name="Goto M."/>
            <person name="Futagami T."/>
        </authorList>
    </citation>
    <scope>NUCLEOTIDE SEQUENCE</scope>
    <source>
        <strain evidence="1">IFO 4308</strain>
    </source>
</reference>
<sequence length="89" mass="9619">MEGTCAASTEACHPAGLVVYMARFLGIEHTCLRSSAQAIHGWQHMANNVASGKMSSASVGPRRRWCTYLSTAHGLAQYVKHCGERLEGL</sequence>
<dbReference type="RefSeq" id="XP_041544035.1">
    <property type="nucleotide sequence ID" value="XM_041690452.1"/>
</dbReference>
<keyword evidence="2" id="KW-1185">Reference proteome</keyword>
<evidence type="ECO:0000313" key="1">
    <source>
        <dbReference type="EMBL" id="BCS00273.1"/>
    </source>
</evidence>
<accession>A0A7R7WZM4</accession>
<organism evidence="1 2">
    <name type="scientific">Aspergillus kawachii</name>
    <name type="common">White koji mold</name>
    <name type="synonym">Aspergillus awamori var. kawachi</name>
    <dbReference type="NCBI Taxonomy" id="1069201"/>
    <lineage>
        <taxon>Eukaryota</taxon>
        <taxon>Fungi</taxon>
        <taxon>Dikarya</taxon>
        <taxon>Ascomycota</taxon>
        <taxon>Pezizomycotina</taxon>
        <taxon>Eurotiomycetes</taxon>
        <taxon>Eurotiomycetidae</taxon>
        <taxon>Eurotiales</taxon>
        <taxon>Aspergillaceae</taxon>
        <taxon>Aspergillus</taxon>
        <taxon>Aspergillus subgen. Circumdati</taxon>
    </lineage>
</organism>
<evidence type="ECO:0000313" key="2">
    <source>
        <dbReference type="Proteomes" id="UP000661280"/>
    </source>
</evidence>
<proteinExistence type="predicted"/>
<dbReference type="GeneID" id="64961594"/>
<dbReference type="Proteomes" id="UP000661280">
    <property type="component" value="Chromosome 5"/>
</dbReference>
<dbReference type="KEGG" id="aluc:AKAW2_50614S"/>
<dbReference type="EMBL" id="AP024429">
    <property type="protein sequence ID" value="BCS00273.1"/>
    <property type="molecule type" value="Genomic_DNA"/>
</dbReference>
<dbReference type="AlphaFoldDB" id="A0A7R7WZM4"/>
<reference evidence="1" key="1">
    <citation type="submission" date="2021-01" db="EMBL/GenBank/DDBJ databases">
        <authorList>
            <consortium name="Aspergillus luchuensis mut. kawachii IFO 4304 genome sequencing consortium"/>
            <person name="Kazuki M."/>
            <person name="Futagami T."/>
        </authorList>
    </citation>
    <scope>NUCLEOTIDE SEQUENCE</scope>
    <source>
        <strain evidence="1">IFO 4308</strain>
    </source>
</reference>
<gene>
    <name evidence="1" type="ORF">AKAW2_50614S</name>
</gene>